<keyword evidence="3" id="KW-1185">Reference proteome</keyword>
<dbReference type="EnsemblPlants" id="AES99766">
    <property type="protein sequence ID" value="AES99766"/>
    <property type="gene ID" value="MTR_5g084490"/>
</dbReference>
<gene>
    <name evidence="1" type="ordered locus">MTR_5g084490</name>
</gene>
<proteinExistence type="predicted"/>
<organism evidence="1 3">
    <name type="scientific">Medicago truncatula</name>
    <name type="common">Barrel medic</name>
    <name type="synonym">Medicago tribuloides</name>
    <dbReference type="NCBI Taxonomy" id="3880"/>
    <lineage>
        <taxon>Eukaryota</taxon>
        <taxon>Viridiplantae</taxon>
        <taxon>Streptophyta</taxon>
        <taxon>Embryophyta</taxon>
        <taxon>Tracheophyta</taxon>
        <taxon>Spermatophyta</taxon>
        <taxon>Magnoliopsida</taxon>
        <taxon>eudicotyledons</taxon>
        <taxon>Gunneridae</taxon>
        <taxon>Pentapetalae</taxon>
        <taxon>rosids</taxon>
        <taxon>fabids</taxon>
        <taxon>Fabales</taxon>
        <taxon>Fabaceae</taxon>
        <taxon>Papilionoideae</taxon>
        <taxon>50 kb inversion clade</taxon>
        <taxon>NPAAA clade</taxon>
        <taxon>Hologalegina</taxon>
        <taxon>IRL clade</taxon>
        <taxon>Trifolieae</taxon>
        <taxon>Medicago</taxon>
    </lineage>
</organism>
<name>G7K7D6_MEDTR</name>
<evidence type="ECO:0000313" key="3">
    <source>
        <dbReference type="Proteomes" id="UP000002051"/>
    </source>
</evidence>
<dbReference type="AlphaFoldDB" id="G7K7D6"/>
<dbReference type="Proteomes" id="UP000002051">
    <property type="component" value="Chromosome 5"/>
</dbReference>
<reference evidence="1 3" key="2">
    <citation type="journal article" date="2014" name="BMC Genomics">
        <title>An improved genome release (version Mt4.0) for the model legume Medicago truncatula.</title>
        <authorList>
            <person name="Tang H."/>
            <person name="Krishnakumar V."/>
            <person name="Bidwell S."/>
            <person name="Rosen B."/>
            <person name="Chan A."/>
            <person name="Zhou S."/>
            <person name="Gentzbittel L."/>
            <person name="Childs K.L."/>
            <person name="Yandell M."/>
            <person name="Gundlach H."/>
            <person name="Mayer K.F."/>
            <person name="Schwartz D.C."/>
            <person name="Town C.D."/>
        </authorList>
    </citation>
    <scope>GENOME REANNOTATION</scope>
    <source>
        <strain evidence="2 3">cv. Jemalong A17</strain>
    </source>
</reference>
<dbReference type="PaxDb" id="3880-AES99766"/>
<evidence type="ECO:0000313" key="2">
    <source>
        <dbReference type="EnsemblPlants" id="AES99766"/>
    </source>
</evidence>
<dbReference type="HOGENOM" id="CLU_191736_0_0_1"/>
<dbReference type="EMBL" id="CM001221">
    <property type="protein sequence ID" value="AES99766.1"/>
    <property type="molecule type" value="Genomic_DNA"/>
</dbReference>
<evidence type="ECO:0000313" key="1">
    <source>
        <dbReference type="EMBL" id="AES99766.1"/>
    </source>
</evidence>
<sequence>MTAETYQWRNTLCQFTNGDFFQTFYQRWALPPGGISCSLCRVLHRQRLVLFTIISSPMKFAECLCCDISSPPILHVLSRFIESLVT</sequence>
<accession>G7K7D6</accession>
<reference evidence="1 3" key="1">
    <citation type="journal article" date="2011" name="Nature">
        <title>The Medicago genome provides insight into the evolution of rhizobial symbioses.</title>
        <authorList>
            <person name="Young N.D."/>
            <person name="Debelle F."/>
            <person name="Oldroyd G.E."/>
            <person name="Geurts R."/>
            <person name="Cannon S.B."/>
            <person name="Udvardi M.K."/>
            <person name="Benedito V.A."/>
            <person name="Mayer K.F."/>
            <person name="Gouzy J."/>
            <person name="Schoof H."/>
            <person name="Van de Peer Y."/>
            <person name="Proost S."/>
            <person name="Cook D.R."/>
            <person name="Meyers B.C."/>
            <person name="Spannagl M."/>
            <person name="Cheung F."/>
            <person name="De Mita S."/>
            <person name="Krishnakumar V."/>
            <person name="Gundlach H."/>
            <person name="Zhou S."/>
            <person name="Mudge J."/>
            <person name="Bharti A.K."/>
            <person name="Murray J.D."/>
            <person name="Naoumkina M.A."/>
            <person name="Rosen B."/>
            <person name="Silverstein K.A."/>
            <person name="Tang H."/>
            <person name="Rombauts S."/>
            <person name="Zhao P.X."/>
            <person name="Zhou P."/>
            <person name="Barbe V."/>
            <person name="Bardou P."/>
            <person name="Bechner M."/>
            <person name="Bellec A."/>
            <person name="Berger A."/>
            <person name="Berges H."/>
            <person name="Bidwell S."/>
            <person name="Bisseling T."/>
            <person name="Choisne N."/>
            <person name="Couloux A."/>
            <person name="Denny R."/>
            <person name="Deshpande S."/>
            <person name="Dai X."/>
            <person name="Doyle J.J."/>
            <person name="Dudez A.M."/>
            <person name="Farmer A.D."/>
            <person name="Fouteau S."/>
            <person name="Franken C."/>
            <person name="Gibelin C."/>
            <person name="Gish J."/>
            <person name="Goldstein S."/>
            <person name="Gonzalez A.J."/>
            <person name="Green P.J."/>
            <person name="Hallab A."/>
            <person name="Hartog M."/>
            <person name="Hua A."/>
            <person name="Humphray S.J."/>
            <person name="Jeong D.H."/>
            <person name="Jing Y."/>
            <person name="Jocker A."/>
            <person name="Kenton S.M."/>
            <person name="Kim D.J."/>
            <person name="Klee K."/>
            <person name="Lai H."/>
            <person name="Lang C."/>
            <person name="Lin S."/>
            <person name="Macmil S.L."/>
            <person name="Magdelenat G."/>
            <person name="Matthews L."/>
            <person name="McCorrison J."/>
            <person name="Monaghan E.L."/>
            <person name="Mun J.H."/>
            <person name="Najar F.Z."/>
            <person name="Nicholson C."/>
            <person name="Noirot C."/>
            <person name="O'Bleness M."/>
            <person name="Paule C.R."/>
            <person name="Poulain J."/>
            <person name="Prion F."/>
            <person name="Qin B."/>
            <person name="Qu C."/>
            <person name="Retzel E.F."/>
            <person name="Riddle C."/>
            <person name="Sallet E."/>
            <person name="Samain S."/>
            <person name="Samson N."/>
            <person name="Sanders I."/>
            <person name="Saurat O."/>
            <person name="Scarpelli C."/>
            <person name="Schiex T."/>
            <person name="Segurens B."/>
            <person name="Severin A.J."/>
            <person name="Sherrier D.J."/>
            <person name="Shi R."/>
            <person name="Sims S."/>
            <person name="Singer S.R."/>
            <person name="Sinharoy S."/>
            <person name="Sterck L."/>
            <person name="Viollet A."/>
            <person name="Wang B.B."/>
            <person name="Wang K."/>
            <person name="Wang M."/>
            <person name="Wang X."/>
            <person name="Warfsmann J."/>
            <person name="Weissenbach J."/>
            <person name="White D.D."/>
            <person name="White J.D."/>
            <person name="Wiley G.B."/>
            <person name="Wincker P."/>
            <person name="Xing Y."/>
            <person name="Yang L."/>
            <person name="Yao Z."/>
            <person name="Ying F."/>
            <person name="Zhai J."/>
            <person name="Zhou L."/>
            <person name="Zuber A."/>
            <person name="Denarie J."/>
            <person name="Dixon R.A."/>
            <person name="May G.D."/>
            <person name="Schwartz D.C."/>
            <person name="Rogers J."/>
            <person name="Quetier F."/>
            <person name="Town C.D."/>
            <person name="Roe B.A."/>
        </authorList>
    </citation>
    <scope>NUCLEOTIDE SEQUENCE [LARGE SCALE GENOMIC DNA]</scope>
    <source>
        <strain evidence="1">A17</strain>
        <strain evidence="2 3">cv. Jemalong A17</strain>
    </source>
</reference>
<protein>
    <submittedName>
        <fullName evidence="1 2">Uncharacterized protein</fullName>
    </submittedName>
</protein>
<reference evidence="2" key="3">
    <citation type="submission" date="2015-04" db="UniProtKB">
        <authorList>
            <consortium name="EnsemblPlants"/>
        </authorList>
    </citation>
    <scope>IDENTIFICATION</scope>
    <source>
        <strain evidence="2">cv. Jemalong A17</strain>
    </source>
</reference>